<comment type="caution">
    <text evidence="1">The sequence shown here is derived from an EMBL/GenBank/DDBJ whole genome shotgun (WGS) entry which is preliminary data.</text>
</comment>
<gene>
    <name evidence="1" type="ORF">BIW11_04277</name>
</gene>
<dbReference type="InParanoid" id="A0A1V9X8W8"/>
<name>A0A1V9X8W8_9ACAR</name>
<dbReference type="EMBL" id="MNPL01019595">
    <property type="protein sequence ID" value="OQR69846.1"/>
    <property type="molecule type" value="Genomic_DNA"/>
</dbReference>
<evidence type="ECO:0000313" key="2">
    <source>
        <dbReference type="Proteomes" id="UP000192247"/>
    </source>
</evidence>
<sequence>MDLDKTHRENADISLSSTKDASHFYDTRVDASAWFSADKWSSFRHVERFVSKIKKKHLLDTGANQNIEHLRRGETPARKGTEGQARKGEFDISKTARPYFVAASRHEPLSSEGLDGAKKCTEIGANETRLLLRRESKMMSVAPSWGYLGKIRSRALSRTIRLVAEILVRDCSTSHFNAAPTSSASSIQIFPGLWSLSAVRRSPTKWPLGGSQKAGCPVSDSRDRLFYSPTTPHEHLAATDIEQQSGRVYWRQFPCVQFCSTEGANDGGRKI</sequence>
<protein>
    <submittedName>
        <fullName evidence="1">Uncharacterized protein</fullName>
    </submittedName>
</protein>
<dbReference type="Proteomes" id="UP000192247">
    <property type="component" value="Unassembled WGS sequence"/>
</dbReference>
<dbReference type="AlphaFoldDB" id="A0A1V9X8W8"/>
<keyword evidence="2" id="KW-1185">Reference proteome</keyword>
<reference evidence="1 2" key="1">
    <citation type="journal article" date="2017" name="Gigascience">
        <title>Draft genome of the honey bee ectoparasitic mite, Tropilaelaps mercedesae, is shaped by the parasitic life history.</title>
        <authorList>
            <person name="Dong X."/>
            <person name="Armstrong S.D."/>
            <person name="Xia D."/>
            <person name="Makepeace B.L."/>
            <person name="Darby A.C."/>
            <person name="Kadowaki T."/>
        </authorList>
    </citation>
    <scope>NUCLEOTIDE SEQUENCE [LARGE SCALE GENOMIC DNA]</scope>
    <source>
        <strain evidence="1">Wuxi-XJTLU</strain>
    </source>
</reference>
<proteinExistence type="predicted"/>
<evidence type="ECO:0000313" key="1">
    <source>
        <dbReference type="EMBL" id="OQR69846.1"/>
    </source>
</evidence>
<organism evidence="1 2">
    <name type="scientific">Tropilaelaps mercedesae</name>
    <dbReference type="NCBI Taxonomy" id="418985"/>
    <lineage>
        <taxon>Eukaryota</taxon>
        <taxon>Metazoa</taxon>
        <taxon>Ecdysozoa</taxon>
        <taxon>Arthropoda</taxon>
        <taxon>Chelicerata</taxon>
        <taxon>Arachnida</taxon>
        <taxon>Acari</taxon>
        <taxon>Parasitiformes</taxon>
        <taxon>Mesostigmata</taxon>
        <taxon>Gamasina</taxon>
        <taxon>Dermanyssoidea</taxon>
        <taxon>Laelapidae</taxon>
        <taxon>Tropilaelaps</taxon>
    </lineage>
</organism>
<accession>A0A1V9X8W8</accession>